<proteinExistence type="predicted"/>
<gene>
    <name evidence="4" type="ORF">METBISCDRAFT_21677</name>
</gene>
<feature type="compositionally biased region" description="Basic and acidic residues" evidence="1">
    <location>
        <begin position="153"/>
        <end position="168"/>
    </location>
</feature>
<evidence type="ECO:0000256" key="3">
    <source>
        <dbReference type="SAM" id="SignalP"/>
    </source>
</evidence>
<name>A0A4P9ZGE1_9ASCO</name>
<keyword evidence="2" id="KW-0812">Transmembrane</keyword>
<dbReference type="AlphaFoldDB" id="A0A4P9ZGE1"/>
<feature type="chain" id="PRO_5020289428" evidence="3">
    <location>
        <begin position="25"/>
        <end position="248"/>
    </location>
</feature>
<keyword evidence="2" id="KW-0472">Membrane</keyword>
<feature type="region of interest" description="Disordered" evidence="1">
    <location>
        <begin position="134"/>
        <end position="185"/>
    </location>
</feature>
<keyword evidence="5" id="KW-1185">Reference proteome</keyword>
<organism evidence="4 5">
    <name type="scientific">Metschnikowia bicuspidata</name>
    <dbReference type="NCBI Taxonomy" id="27322"/>
    <lineage>
        <taxon>Eukaryota</taxon>
        <taxon>Fungi</taxon>
        <taxon>Dikarya</taxon>
        <taxon>Ascomycota</taxon>
        <taxon>Saccharomycotina</taxon>
        <taxon>Pichiomycetes</taxon>
        <taxon>Metschnikowiaceae</taxon>
        <taxon>Metschnikowia</taxon>
    </lineage>
</organism>
<feature type="compositionally biased region" description="Polar residues" evidence="1">
    <location>
        <begin position="171"/>
        <end position="180"/>
    </location>
</feature>
<keyword evidence="3" id="KW-0732">Signal</keyword>
<evidence type="ECO:0000313" key="5">
    <source>
        <dbReference type="Proteomes" id="UP000268321"/>
    </source>
</evidence>
<protein>
    <submittedName>
        <fullName evidence="4">Uncharacterized protein</fullName>
    </submittedName>
</protein>
<feature type="transmembrane region" description="Helical" evidence="2">
    <location>
        <begin position="34"/>
        <end position="54"/>
    </location>
</feature>
<accession>A0A4P9ZGE1</accession>
<keyword evidence="2" id="KW-1133">Transmembrane helix</keyword>
<sequence>MYAGHTQVCLVMLSLDFCLGLAKTEETIQYLSHKLMLVFVVPVATMMALDLFFYMRGLITNAIYNWLINFGSKNSLASFLAVPLFQMWRDRFSVSSPLWISSKSETLHYLKTLVGVAAFVMFTMRPNLGKVVGPKGAGSTSLYTRVKNKPRNRPRETPDPNQRDRTYDETAPSQSLPSSNRDCKENSLAHSNVYSLYGTVRDQQKLDSSILSKVDHSTQLLGYLPGTMVERPSSWSKYAPWPFGSTIT</sequence>
<evidence type="ECO:0000313" key="4">
    <source>
        <dbReference type="EMBL" id="RKP32157.1"/>
    </source>
</evidence>
<feature type="transmembrane region" description="Helical" evidence="2">
    <location>
        <begin position="66"/>
        <end position="86"/>
    </location>
</feature>
<evidence type="ECO:0000256" key="1">
    <source>
        <dbReference type="SAM" id="MobiDB-lite"/>
    </source>
</evidence>
<reference evidence="5" key="1">
    <citation type="journal article" date="2018" name="Nat. Microbiol.">
        <title>Leveraging single-cell genomics to expand the fungal tree of life.</title>
        <authorList>
            <person name="Ahrendt S.R."/>
            <person name="Quandt C.A."/>
            <person name="Ciobanu D."/>
            <person name="Clum A."/>
            <person name="Salamov A."/>
            <person name="Andreopoulos B."/>
            <person name="Cheng J.F."/>
            <person name="Woyke T."/>
            <person name="Pelin A."/>
            <person name="Henrissat B."/>
            <person name="Reynolds N.K."/>
            <person name="Benny G.L."/>
            <person name="Smith M.E."/>
            <person name="James T.Y."/>
            <person name="Grigoriev I.V."/>
        </authorList>
    </citation>
    <scope>NUCLEOTIDE SEQUENCE [LARGE SCALE GENOMIC DNA]</scope>
    <source>
        <strain evidence="5">Baker2002</strain>
    </source>
</reference>
<dbReference type="EMBL" id="ML004433">
    <property type="protein sequence ID" value="RKP32157.1"/>
    <property type="molecule type" value="Genomic_DNA"/>
</dbReference>
<feature type="signal peptide" evidence="3">
    <location>
        <begin position="1"/>
        <end position="24"/>
    </location>
</feature>
<dbReference type="Proteomes" id="UP000268321">
    <property type="component" value="Unassembled WGS sequence"/>
</dbReference>
<evidence type="ECO:0000256" key="2">
    <source>
        <dbReference type="SAM" id="Phobius"/>
    </source>
</evidence>